<dbReference type="AlphaFoldDB" id="A0A348B6Q1"/>
<dbReference type="EMBL" id="AP018553">
    <property type="protein sequence ID" value="BBD73853.1"/>
    <property type="molecule type" value="Genomic_DNA"/>
</dbReference>
<keyword evidence="4" id="KW-1185">Reference proteome</keyword>
<reference evidence="4" key="2">
    <citation type="submission" date="2018-04" db="EMBL/GenBank/DDBJ databases">
        <title>Complete genome sequence of Sulfodiicoccus acidiphilus strain HS-1.</title>
        <authorList>
            <person name="Sakai H.D."/>
            <person name="Kurosawa N."/>
        </authorList>
    </citation>
    <scope>NUCLEOTIDE SEQUENCE [LARGE SCALE GENOMIC DNA]</scope>
    <source>
        <strain evidence="4">HS-1</strain>
    </source>
</reference>
<evidence type="ECO:0000313" key="3">
    <source>
        <dbReference type="EMBL" id="GGT96312.1"/>
    </source>
</evidence>
<feature type="compositionally biased region" description="Basic and acidic residues" evidence="1">
    <location>
        <begin position="9"/>
        <end position="29"/>
    </location>
</feature>
<organism evidence="2 4">
    <name type="scientific">Sulfodiicoccus acidiphilus</name>
    <dbReference type="NCBI Taxonomy" id="1670455"/>
    <lineage>
        <taxon>Archaea</taxon>
        <taxon>Thermoproteota</taxon>
        <taxon>Thermoprotei</taxon>
        <taxon>Sulfolobales</taxon>
        <taxon>Sulfolobaceae</taxon>
        <taxon>Sulfodiicoccus</taxon>
    </lineage>
</organism>
<sequence>MKQTSPEIIMERPKFSSETNDRGGDKQKDGTNNTVSTSGGRKGREVSKREIVIDNDGTTTVSFKFDKSYIEYLEQVKERLHFTNMSEFLRNAIEEYLEFLKNDKSEDSAK</sequence>
<protein>
    <submittedName>
        <fullName evidence="2">Uncharacterized protein</fullName>
    </submittedName>
</protein>
<dbReference type="KEGG" id="sacd:HS1genome_2242"/>
<name>A0A348B6Q1_9CREN</name>
<feature type="compositionally biased region" description="Polar residues" evidence="1">
    <location>
        <begin position="30"/>
        <end position="39"/>
    </location>
</feature>
<evidence type="ECO:0000313" key="4">
    <source>
        <dbReference type="Proteomes" id="UP000276741"/>
    </source>
</evidence>
<reference evidence="2" key="3">
    <citation type="journal article" date="2019" name="BMC Res. Notes">
        <title>Complete genome sequence of the Sulfodiicoccus acidiphilus strain HS-1T, the first crenarchaeon that lacks polB3, isolated from an acidic hot spring in Ohwaku-dani, Hakone, Japan.</title>
        <authorList>
            <person name="Sakai H.D."/>
            <person name="Kurosawa N."/>
        </authorList>
    </citation>
    <scope>NUCLEOTIDE SEQUENCE</scope>
    <source>
        <strain evidence="2">HS-1</strain>
    </source>
</reference>
<dbReference type="EMBL" id="BMQS01000010">
    <property type="protein sequence ID" value="GGT96312.1"/>
    <property type="molecule type" value="Genomic_DNA"/>
</dbReference>
<dbReference type="GO" id="GO:0006355">
    <property type="term" value="P:regulation of DNA-templated transcription"/>
    <property type="evidence" value="ECO:0007669"/>
    <property type="project" value="InterPro"/>
</dbReference>
<dbReference type="Proteomes" id="UP000276741">
    <property type="component" value="Chromosome"/>
</dbReference>
<dbReference type="CDD" id="cd22231">
    <property type="entry name" value="RHH_NikR_HicB-like"/>
    <property type="match status" value="1"/>
</dbReference>
<reference evidence="3" key="4">
    <citation type="submission" date="2020-09" db="EMBL/GenBank/DDBJ databases">
        <authorList>
            <person name="Sun Q."/>
            <person name="Ohkuma M."/>
        </authorList>
    </citation>
    <scope>NUCLEOTIDE SEQUENCE</scope>
    <source>
        <strain evidence="3">JCM 31740</strain>
    </source>
</reference>
<evidence type="ECO:0000313" key="2">
    <source>
        <dbReference type="EMBL" id="BBD73853.1"/>
    </source>
</evidence>
<feature type="region of interest" description="Disordered" evidence="1">
    <location>
        <begin position="1"/>
        <end position="49"/>
    </location>
</feature>
<evidence type="ECO:0000256" key="1">
    <source>
        <dbReference type="SAM" id="MobiDB-lite"/>
    </source>
</evidence>
<dbReference type="SUPFAM" id="SSF47598">
    <property type="entry name" value="Ribbon-helix-helix"/>
    <property type="match status" value="1"/>
</dbReference>
<dbReference type="Proteomes" id="UP000616143">
    <property type="component" value="Unassembled WGS sequence"/>
</dbReference>
<gene>
    <name evidence="3" type="ORF">GCM10007116_12340</name>
    <name evidence="2" type="ORF">HS1genome_2242</name>
</gene>
<dbReference type="InterPro" id="IPR010985">
    <property type="entry name" value="Ribbon_hlx_hlx"/>
</dbReference>
<reference evidence="3" key="1">
    <citation type="journal article" date="2014" name="Int. J. Syst. Evol. Microbiol.">
        <title>Complete genome sequence of Corynebacterium casei LMG S-19264T (=DSM 44701T), isolated from a smear-ripened cheese.</title>
        <authorList>
            <consortium name="US DOE Joint Genome Institute (JGI-PGF)"/>
            <person name="Walter F."/>
            <person name="Albersmeier A."/>
            <person name="Kalinowski J."/>
            <person name="Ruckert C."/>
        </authorList>
    </citation>
    <scope>NUCLEOTIDE SEQUENCE</scope>
    <source>
        <strain evidence="3">JCM 31740</strain>
    </source>
</reference>
<proteinExistence type="predicted"/>
<accession>A0A348B6Q1</accession>